<evidence type="ECO:0000256" key="8">
    <source>
        <dbReference type="ARBA" id="ARBA00022833"/>
    </source>
</evidence>
<dbReference type="OrthoDB" id="9800940at2"/>
<dbReference type="Gene3D" id="3.60.15.10">
    <property type="entry name" value="Ribonuclease Z/Hydroxyacylglutathione hydrolase-like"/>
    <property type="match status" value="1"/>
</dbReference>
<keyword evidence="4 10" id="KW-0540">Nuclease</keyword>
<keyword evidence="8 10" id="KW-0862">Zinc</keyword>
<comment type="caution">
    <text evidence="12">The sequence shown here is derived from an EMBL/GenBank/DDBJ whole genome shotgun (WGS) entry which is preliminary data.</text>
</comment>
<comment type="function">
    <text evidence="9 10">Zinc phosphodiesterase, which displays some tRNA 3'-processing endonuclease activity. Probably involved in tRNA maturation, by removing a 3'-trailer from precursor tRNA.</text>
</comment>
<evidence type="ECO:0000256" key="4">
    <source>
        <dbReference type="ARBA" id="ARBA00022722"/>
    </source>
</evidence>
<evidence type="ECO:0000256" key="7">
    <source>
        <dbReference type="ARBA" id="ARBA00022801"/>
    </source>
</evidence>
<dbReference type="InterPro" id="IPR036866">
    <property type="entry name" value="RibonucZ/Hydroxyglut_hydro"/>
</dbReference>
<dbReference type="GO" id="GO:0042781">
    <property type="term" value="F:3'-tRNA processing endoribonuclease activity"/>
    <property type="evidence" value="ECO:0007669"/>
    <property type="project" value="UniProtKB-UniRule"/>
</dbReference>
<dbReference type="FunFam" id="3.60.15.10:FF:000002">
    <property type="entry name" value="Ribonuclease Z"/>
    <property type="match status" value="1"/>
</dbReference>
<dbReference type="NCBIfam" id="NF000801">
    <property type="entry name" value="PRK00055.1-3"/>
    <property type="match status" value="1"/>
</dbReference>
<organism evidence="12 13">
    <name type="scientific">Alkalibacillus haloalkaliphilus</name>
    <dbReference type="NCBI Taxonomy" id="94136"/>
    <lineage>
        <taxon>Bacteria</taxon>
        <taxon>Bacillati</taxon>
        <taxon>Bacillota</taxon>
        <taxon>Bacilli</taxon>
        <taxon>Bacillales</taxon>
        <taxon>Bacillaceae</taxon>
        <taxon>Alkalibacillus</taxon>
    </lineage>
</organism>
<accession>A0A511W2C6</accession>
<evidence type="ECO:0000313" key="12">
    <source>
        <dbReference type="EMBL" id="GEN45224.1"/>
    </source>
</evidence>
<feature type="binding site" evidence="10">
    <location>
        <position position="63"/>
    </location>
    <ligand>
        <name>Zn(2+)</name>
        <dbReference type="ChEBI" id="CHEBI:29105"/>
        <label>1</label>
        <note>catalytic</note>
    </ligand>
</feature>
<evidence type="ECO:0000256" key="6">
    <source>
        <dbReference type="ARBA" id="ARBA00022759"/>
    </source>
</evidence>
<feature type="active site" description="Proton acceptor" evidence="10">
    <location>
        <position position="67"/>
    </location>
</feature>
<evidence type="ECO:0000256" key="2">
    <source>
        <dbReference type="ARBA" id="ARBA00012477"/>
    </source>
</evidence>
<protein>
    <recommendedName>
        <fullName evidence="2 10">Ribonuclease Z</fullName>
        <shortName evidence="10">RNase Z</shortName>
        <ecNumber evidence="2 10">3.1.26.11</ecNumber>
    </recommendedName>
    <alternativeName>
        <fullName evidence="10">tRNA 3 endonuclease</fullName>
    </alternativeName>
    <alternativeName>
        <fullName evidence="10">tRNase Z</fullName>
    </alternativeName>
</protein>
<keyword evidence="13" id="KW-1185">Reference proteome</keyword>
<gene>
    <name evidence="10 12" type="primary">rnz</name>
    <name evidence="12" type="ORF">AHA02nite_10000</name>
</gene>
<dbReference type="HAMAP" id="MF_01818">
    <property type="entry name" value="RNase_Z_BN"/>
    <property type="match status" value="1"/>
</dbReference>
<feature type="binding site" evidence="10">
    <location>
        <position position="68"/>
    </location>
    <ligand>
        <name>Zn(2+)</name>
        <dbReference type="ChEBI" id="CHEBI:29105"/>
        <label>2</label>
        <note>catalytic</note>
    </ligand>
</feature>
<feature type="binding site" evidence="10">
    <location>
        <position position="67"/>
    </location>
    <ligand>
        <name>Zn(2+)</name>
        <dbReference type="ChEBI" id="CHEBI:29105"/>
        <label>2</label>
        <note>catalytic</note>
    </ligand>
</feature>
<feature type="binding site" evidence="10">
    <location>
        <position position="211"/>
    </location>
    <ligand>
        <name>Zn(2+)</name>
        <dbReference type="ChEBI" id="CHEBI:29105"/>
        <label>2</label>
        <note>catalytic</note>
    </ligand>
</feature>
<dbReference type="EC" id="3.1.26.11" evidence="2 10"/>
<dbReference type="PANTHER" id="PTHR46018">
    <property type="entry name" value="ZINC PHOSPHODIESTERASE ELAC PROTEIN 1"/>
    <property type="match status" value="1"/>
</dbReference>
<dbReference type="GO" id="GO:0008270">
    <property type="term" value="F:zinc ion binding"/>
    <property type="evidence" value="ECO:0007669"/>
    <property type="project" value="UniProtKB-UniRule"/>
</dbReference>
<evidence type="ECO:0000259" key="11">
    <source>
        <dbReference type="SMART" id="SM00849"/>
    </source>
</evidence>
<keyword evidence="5 10" id="KW-0479">Metal-binding</keyword>
<feature type="binding site" evidence="10">
    <location>
        <position position="211"/>
    </location>
    <ligand>
        <name>Zn(2+)</name>
        <dbReference type="ChEBI" id="CHEBI:29105"/>
        <label>1</label>
        <note>catalytic</note>
    </ligand>
</feature>
<evidence type="ECO:0000256" key="1">
    <source>
        <dbReference type="ARBA" id="ARBA00011738"/>
    </source>
</evidence>
<dbReference type="NCBIfam" id="TIGR02651">
    <property type="entry name" value="RNase_Z"/>
    <property type="match status" value="1"/>
</dbReference>
<feature type="binding site" evidence="10">
    <location>
        <position position="140"/>
    </location>
    <ligand>
        <name>Zn(2+)</name>
        <dbReference type="ChEBI" id="CHEBI:29105"/>
        <label>1</label>
        <note>catalytic</note>
    </ligand>
</feature>
<keyword evidence="3 10" id="KW-0819">tRNA processing</keyword>
<evidence type="ECO:0000256" key="5">
    <source>
        <dbReference type="ARBA" id="ARBA00022723"/>
    </source>
</evidence>
<evidence type="ECO:0000256" key="10">
    <source>
        <dbReference type="HAMAP-Rule" id="MF_01818"/>
    </source>
</evidence>
<dbReference type="EMBL" id="BJYA01000003">
    <property type="protein sequence ID" value="GEN45224.1"/>
    <property type="molecule type" value="Genomic_DNA"/>
</dbReference>
<dbReference type="PANTHER" id="PTHR46018:SF2">
    <property type="entry name" value="ZINC PHOSPHODIESTERASE ELAC PROTEIN 1"/>
    <property type="match status" value="1"/>
</dbReference>
<dbReference type="Proteomes" id="UP000321440">
    <property type="component" value="Unassembled WGS sequence"/>
</dbReference>
<dbReference type="GO" id="GO:0042802">
    <property type="term" value="F:identical protein binding"/>
    <property type="evidence" value="ECO:0007669"/>
    <property type="project" value="UniProtKB-ARBA"/>
</dbReference>
<evidence type="ECO:0000313" key="13">
    <source>
        <dbReference type="Proteomes" id="UP000321440"/>
    </source>
</evidence>
<evidence type="ECO:0000256" key="9">
    <source>
        <dbReference type="ARBA" id="ARBA00057812"/>
    </source>
</evidence>
<dbReference type="CDD" id="cd07717">
    <property type="entry name" value="RNaseZ_ZiPD-like_MBL-fold"/>
    <property type="match status" value="1"/>
</dbReference>
<dbReference type="AlphaFoldDB" id="A0A511W2C6"/>
<feature type="domain" description="Metallo-beta-lactamase" evidence="11">
    <location>
        <begin position="18"/>
        <end position="269"/>
    </location>
</feature>
<comment type="similarity">
    <text evidence="10">Belongs to the RNase Z family.</text>
</comment>
<feature type="binding site" evidence="10">
    <location>
        <position position="65"/>
    </location>
    <ligand>
        <name>Zn(2+)</name>
        <dbReference type="ChEBI" id="CHEBI:29105"/>
        <label>1</label>
        <note>catalytic</note>
    </ligand>
</feature>
<name>A0A511W2C6_9BACI</name>
<keyword evidence="7 10" id="KW-0378">Hydrolase</keyword>
<dbReference type="SUPFAM" id="SSF56281">
    <property type="entry name" value="Metallo-hydrolase/oxidoreductase"/>
    <property type="match status" value="1"/>
</dbReference>
<dbReference type="RefSeq" id="WP_146814973.1">
    <property type="nucleotide sequence ID" value="NZ_BJYA01000003.1"/>
</dbReference>
<comment type="subunit">
    <text evidence="1 10">Homodimer.</text>
</comment>
<dbReference type="InterPro" id="IPR013471">
    <property type="entry name" value="RNase_Z/BN"/>
</dbReference>
<evidence type="ECO:0000256" key="3">
    <source>
        <dbReference type="ARBA" id="ARBA00022694"/>
    </source>
</evidence>
<comment type="cofactor">
    <cofactor evidence="10">
        <name>Zn(2+)</name>
        <dbReference type="ChEBI" id="CHEBI:29105"/>
    </cofactor>
    <text evidence="10">Binds 2 Zn(2+) ions.</text>
</comment>
<feature type="binding site" evidence="10">
    <location>
        <position position="269"/>
    </location>
    <ligand>
        <name>Zn(2+)</name>
        <dbReference type="ChEBI" id="CHEBI:29105"/>
        <label>2</label>
        <note>catalytic</note>
    </ligand>
</feature>
<sequence length="309" mass="34918">MDITFLGTGSGVPSKLRNVSSLVLEMHQERDEVWLFDCGEATQHQILNTPIKPRKINKIFITHIHGDHIFGLPGLLSSRSFQEGTSTLEIYGPKGVKEFIETALSVSQTHLRYTIKYFEVTDGVLFEDEQIKVTAMSLVHGVPSYGFLIEESDQIGPLLPTKLKEKGVQPGPIFQEIKNNEVMTLDDGTEIVREEVTGPDILGRKIAILGDTLPFDDVIEFVRDADLLVHEATFTHEDTKLAQQYNHSTSVQAAKIAKEANVKQLLLNHVSSRYQQDHLQQELEHLKEIIKHVTYVKDFDSYEVLKEGR</sequence>
<comment type="catalytic activity">
    <reaction evidence="10">
        <text>Endonucleolytic cleavage of RNA, removing extra 3' nucleotides from tRNA precursor, generating 3' termini of tRNAs. A 3'-hydroxy group is left at the tRNA terminus and a 5'-phosphoryl group is left at the trailer molecule.</text>
        <dbReference type="EC" id="3.1.26.11"/>
    </reaction>
</comment>
<keyword evidence="6 10" id="KW-0255">Endonuclease</keyword>
<proteinExistence type="inferred from homology"/>
<dbReference type="InterPro" id="IPR001279">
    <property type="entry name" value="Metallo-B-lactamas"/>
</dbReference>
<reference evidence="12 13" key="1">
    <citation type="submission" date="2019-07" db="EMBL/GenBank/DDBJ databases">
        <title>Whole genome shotgun sequence of Alkalibacillus haloalkaliphilus NBRC 103110.</title>
        <authorList>
            <person name="Hosoyama A."/>
            <person name="Uohara A."/>
            <person name="Ohji S."/>
            <person name="Ichikawa N."/>
        </authorList>
    </citation>
    <scope>NUCLEOTIDE SEQUENCE [LARGE SCALE GENOMIC DNA]</scope>
    <source>
        <strain evidence="12 13">NBRC 103110</strain>
    </source>
</reference>
<dbReference type="SMART" id="SM00849">
    <property type="entry name" value="Lactamase_B"/>
    <property type="match status" value="1"/>
</dbReference>
<dbReference type="Pfam" id="PF23023">
    <property type="entry name" value="Anti-Pycsar_Apyc1"/>
    <property type="match status" value="1"/>
</dbReference>